<dbReference type="PANTHER" id="PTHR11365:SF2">
    <property type="entry name" value="5-OXOPROLINASE"/>
    <property type="match status" value="1"/>
</dbReference>
<dbReference type="AlphaFoldDB" id="A0A2U1KK94"/>
<proteinExistence type="predicted"/>
<accession>A0A2U1KK94</accession>
<dbReference type="GO" id="GO:0006749">
    <property type="term" value="P:glutathione metabolic process"/>
    <property type="evidence" value="ECO:0007669"/>
    <property type="project" value="TreeGrafter"/>
</dbReference>
<dbReference type="PANTHER" id="PTHR11365">
    <property type="entry name" value="5-OXOPROLINASE RELATED"/>
    <property type="match status" value="1"/>
</dbReference>
<dbReference type="InterPro" id="IPR002821">
    <property type="entry name" value="Hydantoinase_A"/>
</dbReference>
<dbReference type="EMBL" id="PKPP01017121">
    <property type="protein sequence ID" value="PWA37197.1"/>
    <property type="molecule type" value="Genomic_DNA"/>
</dbReference>
<dbReference type="Pfam" id="PF01968">
    <property type="entry name" value="Hydantoinase_A"/>
    <property type="match status" value="1"/>
</dbReference>
<feature type="region of interest" description="Disordered" evidence="1">
    <location>
        <begin position="245"/>
        <end position="271"/>
    </location>
</feature>
<evidence type="ECO:0000313" key="4">
    <source>
        <dbReference type="Proteomes" id="UP000245207"/>
    </source>
</evidence>
<dbReference type="GO" id="GO:0017168">
    <property type="term" value="F:5-oxoprolinase (ATP-hydrolyzing) activity"/>
    <property type="evidence" value="ECO:0007669"/>
    <property type="project" value="TreeGrafter"/>
</dbReference>
<dbReference type="STRING" id="35608.A0A2U1KK94"/>
<protein>
    <submittedName>
        <fullName evidence="3">5-oxoprolinase-like protein</fullName>
    </submittedName>
</protein>
<feature type="compositionally biased region" description="Polar residues" evidence="1">
    <location>
        <begin position="22"/>
        <end position="38"/>
    </location>
</feature>
<feature type="compositionally biased region" description="Acidic residues" evidence="1">
    <location>
        <begin position="251"/>
        <end position="271"/>
    </location>
</feature>
<dbReference type="InterPro" id="IPR045079">
    <property type="entry name" value="Oxoprolinase-like"/>
</dbReference>
<evidence type="ECO:0000259" key="2">
    <source>
        <dbReference type="Pfam" id="PF01968"/>
    </source>
</evidence>
<dbReference type="Proteomes" id="UP000245207">
    <property type="component" value="Unassembled WGS sequence"/>
</dbReference>
<sequence length="345" mass="38930">MARFQRKPNAAPKPIPKPTNTHPRSQSNPASHTSHVNPNRTYATALNDKSPQNSESKGTSILKSVVLDATDLIATSDMRNAILVKVRDVHLILNINNVLRKEGFYDFHCKYIGGMWLWIEFGNSDSCQKLQSNKEMSWYFTHMKPVTQSFRVDERVVWIEIDGLPLCAWTPQAYKKIASRWGEPLFVDEDSHDNIAMGRVCIRTRIRSQITEVCKVEIHGQSHNVRIKEFAGWVPDIEVMDTCSRKNSEVDNSDNGEDCPSDNDVQDEEEGEIRDANVLHEELCRDITVLSESRFSGHKAVFSGPTGVVVMYSQTLFGVETEKPLIGFDMGGTSTDVSRYAGSYE</sequence>
<gene>
    <name evidence="3" type="ORF">CTI12_AA592860</name>
</gene>
<evidence type="ECO:0000256" key="1">
    <source>
        <dbReference type="SAM" id="MobiDB-lite"/>
    </source>
</evidence>
<keyword evidence="4" id="KW-1185">Reference proteome</keyword>
<feature type="domain" description="Hydantoinase A/oxoprolinase" evidence="2">
    <location>
        <begin position="290"/>
        <end position="345"/>
    </location>
</feature>
<organism evidence="3 4">
    <name type="scientific">Artemisia annua</name>
    <name type="common">Sweet wormwood</name>
    <dbReference type="NCBI Taxonomy" id="35608"/>
    <lineage>
        <taxon>Eukaryota</taxon>
        <taxon>Viridiplantae</taxon>
        <taxon>Streptophyta</taxon>
        <taxon>Embryophyta</taxon>
        <taxon>Tracheophyta</taxon>
        <taxon>Spermatophyta</taxon>
        <taxon>Magnoliopsida</taxon>
        <taxon>eudicotyledons</taxon>
        <taxon>Gunneridae</taxon>
        <taxon>Pentapetalae</taxon>
        <taxon>asterids</taxon>
        <taxon>campanulids</taxon>
        <taxon>Asterales</taxon>
        <taxon>Asteraceae</taxon>
        <taxon>Asteroideae</taxon>
        <taxon>Anthemideae</taxon>
        <taxon>Artemisiinae</taxon>
        <taxon>Artemisia</taxon>
    </lineage>
</organism>
<name>A0A2U1KK94_ARTAN</name>
<comment type="caution">
    <text evidence="3">The sequence shown here is derived from an EMBL/GenBank/DDBJ whole genome shotgun (WGS) entry which is preliminary data.</text>
</comment>
<dbReference type="GO" id="GO:0005829">
    <property type="term" value="C:cytosol"/>
    <property type="evidence" value="ECO:0007669"/>
    <property type="project" value="TreeGrafter"/>
</dbReference>
<feature type="region of interest" description="Disordered" evidence="1">
    <location>
        <begin position="1"/>
        <end position="38"/>
    </location>
</feature>
<dbReference type="OrthoDB" id="3643at2759"/>
<reference evidence="3 4" key="1">
    <citation type="journal article" date="2018" name="Mol. Plant">
        <title>The genome of Artemisia annua provides insight into the evolution of Asteraceae family and artemisinin biosynthesis.</title>
        <authorList>
            <person name="Shen Q."/>
            <person name="Zhang L."/>
            <person name="Liao Z."/>
            <person name="Wang S."/>
            <person name="Yan T."/>
            <person name="Shi P."/>
            <person name="Liu M."/>
            <person name="Fu X."/>
            <person name="Pan Q."/>
            <person name="Wang Y."/>
            <person name="Lv Z."/>
            <person name="Lu X."/>
            <person name="Zhang F."/>
            <person name="Jiang W."/>
            <person name="Ma Y."/>
            <person name="Chen M."/>
            <person name="Hao X."/>
            <person name="Li L."/>
            <person name="Tang Y."/>
            <person name="Lv G."/>
            <person name="Zhou Y."/>
            <person name="Sun X."/>
            <person name="Brodelius P.E."/>
            <person name="Rose J.K.C."/>
            <person name="Tang K."/>
        </authorList>
    </citation>
    <scope>NUCLEOTIDE SEQUENCE [LARGE SCALE GENOMIC DNA]</scope>
    <source>
        <strain evidence="4">cv. Huhao1</strain>
        <tissue evidence="3">Leaf</tissue>
    </source>
</reference>
<evidence type="ECO:0000313" key="3">
    <source>
        <dbReference type="EMBL" id="PWA37197.1"/>
    </source>
</evidence>